<evidence type="ECO:0000256" key="6">
    <source>
        <dbReference type="PROSITE-ProRule" id="PRU01023"/>
    </source>
</evidence>
<dbReference type="Gene3D" id="1.10.940.10">
    <property type="entry name" value="NusB-like"/>
    <property type="match status" value="1"/>
</dbReference>
<evidence type="ECO:0000259" key="7">
    <source>
        <dbReference type="PROSITE" id="PS51686"/>
    </source>
</evidence>
<feature type="binding site" evidence="6">
    <location>
        <begin position="245"/>
        <end position="251"/>
    </location>
    <ligand>
        <name>S-adenosyl-L-methionine</name>
        <dbReference type="ChEBI" id="CHEBI:59789"/>
    </ligand>
</feature>
<comment type="caution">
    <text evidence="8">The sequence shown here is derived from an EMBL/GenBank/DDBJ whole genome shotgun (WGS) entry which is preliminary data.</text>
</comment>
<sequence>MTAIPSRRAALAVLRQVLDKGRPLDEVLGGAVGDLAPRDRAFVHSLVAATLRHLGRIDALLDRCLDRPLPAKARPVRHVMRLGAAQLLVLEMPPHAAVTTAVDLCVAARQGGHKSLVNAVLRRLDREGRAWWAAQDGPRLNTPDWLWTAWARAYGEDAARAIAGAHQNPAPLDLTLKDPEQVPVWAERLGAVALPTGTMRLPADHPPVPDLPGFVEGAWWVQDAAAALPARLLRAGPGRRVADLCAAPGGKTLQLAATGAEVVALDRSDGRLNRVRENLARTGLSAQVIAADALAWTPPDGPFDAVLLDAPCSATGTLRRHPDALWLKTPEATAGLAHLQTALLDAALGLLRPGGTLVYCVCSLQPEEGPGVIAAALARRADLIRDPVTPDEVGGLSDLLTPEGDLRTLPCHQSDTGGMDGFYAARLVRTV</sequence>
<dbReference type="InterPro" id="IPR049560">
    <property type="entry name" value="MeTrfase_RsmB-F_NOP2_cat"/>
</dbReference>
<keyword evidence="2 6" id="KW-0489">Methyltransferase</keyword>
<dbReference type="SUPFAM" id="SSF53335">
    <property type="entry name" value="S-adenosyl-L-methionine-dependent methyltransferases"/>
    <property type="match status" value="1"/>
</dbReference>
<dbReference type="GO" id="GO:0006355">
    <property type="term" value="P:regulation of DNA-templated transcription"/>
    <property type="evidence" value="ECO:0007669"/>
    <property type="project" value="InterPro"/>
</dbReference>
<dbReference type="Pfam" id="PF01029">
    <property type="entry name" value="NusB"/>
    <property type="match status" value="1"/>
</dbReference>
<comment type="similarity">
    <text evidence="1 6">Belongs to the class I-like SAM-binding methyltransferase superfamily. RsmB/NOP family.</text>
</comment>
<dbReference type="InterPro" id="IPR035926">
    <property type="entry name" value="NusB-like_sf"/>
</dbReference>
<evidence type="ECO:0000313" key="9">
    <source>
        <dbReference type="Proteomes" id="UP000434582"/>
    </source>
</evidence>
<dbReference type="Pfam" id="PF01189">
    <property type="entry name" value="Methyltr_RsmB-F"/>
    <property type="match status" value="1"/>
</dbReference>
<dbReference type="PROSITE" id="PS01153">
    <property type="entry name" value="NOL1_NOP2_SUN"/>
    <property type="match status" value="1"/>
</dbReference>
<keyword evidence="3 6" id="KW-0808">Transferase</keyword>
<dbReference type="OrthoDB" id="9810297at2"/>
<feature type="binding site" evidence="6">
    <location>
        <position position="309"/>
    </location>
    <ligand>
        <name>S-adenosyl-L-methionine</name>
        <dbReference type="ChEBI" id="CHEBI:59789"/>
    </ligand>
</feature>
<dbReference type="InterPro" id="IPR023267">
    <property type="entry name" value="RCMT"/>
</dbReference>
<dbReference type="InterPro" id="IPR029063">
    <property type="entry name" value="SAM-dependent_MTases_sf"/>
</dbReference>
<dbReference type="EMBL" id="WIVE01000002">
    <property type="protein sequence ID" value="MQX35149.1"/>
    <property type="molecule type" value="Genomic_DNA"/>
</dbReference>
<dbReference type="Gene3D" id="3.40.50.150">
    <property type="entry name" value="Vaccinia Virus protein VP39"/>
    <property type="match status" value="1"/>
</dbReference>
<dbReference type="InterPro" id="IPR018314">
    <property type="entry name" value="RsmB/NOL1/NOP2-like_CS"/>
</dbReference>
<dbReference type="CDD" id="cd02440">
    <property type="entry name" value="AdoMet_MTases"/>
    <property type="match status" value="1"/>
</dbReference>
<proteinExistence type="inferred from homology"/>
<dbReference type="GO" id="GO:0008173">
    <property type="term" value="F:RNA methyltransferase activity"/>
    <property type="evidence" value="ECO:0007669"/>
    <property type="project" value="InterPro"/>
</dbReference>
<dbReference type="Proteomes" id="UP000434582">
    <property type="component" value="Unassembled WGS sequence"/>
</dbReference>
<dbReference type="FunFam" id="3.40.50.150:FF:000257">
    <property type="entry name" value="16S rRNA methyltransferase"/>
    <property type="match status" value="1"/>
</dbReference>
<keyword evidence="9" id="KW-1185">Reference proteome</keyword>
<keyword evidence="4 6" id="KW-0949">S-adenosyl-L-methionine</keyword>
<evidence type="ECO:0000313" key="8">
    <source>
        <dbReference type="EMBL" id="MQX35149.1"/>
    </source>
</evidence>
<protein>
    <submittedName>
        <fullName evidence="8">Methyltransferase domain-containing protein</fullName>
    </submittedName>
</protein>
<feature type="active site" description="Nucleophile" evidence="6">
    <location>
        <position position="362"/>
    </location>
</feature>
<dbReference type="SUPFAM" id="SSF48013">
    <property type="entry name" value="NusB-like"/>
    <property type="match status" value="1"/>
</dbReference>
<dbReference type="PANTHER" id="PTHR22807:SF61">
    <property type="entry name" value="NOL1_NOP2_SUN FAMILY PROTEIN _ ANTITERMINATION NUSB DOMAIN-CONTAINING PROTEIN"/>
    <property type="match status" value="1"/>
</dbReference>
<feature type="binding site" evidence="6">
    <location>
        <position position="292"/>
    </location>
    <ligand>
        <name>S-adenosyl-L-methionine</name>
        <dbReference type="ChEBI" id="CHEBI:59789"/>
    </ligand>
</feature>
<dbReference type="PANTHER" id="PTHR22807">
    <property type="entry name" value="NOP2 YEAST -RELATED NOL1/NOP2/FMU SUN DOMAIN-CONTAINING"/>
    <property type="match status" value="1"/>
</dbReference>
<dbReference type="GO" id="GO:0001510">
    <property type="term" value="P:RNA methylation"/>
    <property type="evidence" value="ECO:0007669"/>
    <property type="project" value="InterPro"/>
</dbReference>
<dbReference type="InterPro" id="IPR001678">
    <property type="entry name" value="MeTrfase_RsmB-F_NOP2_dom"/>
</dbReference>
<dbReference type="PROSITE" id="PS51686">
    <property type="entry name" value="SAM_MT_RSMB_NOP"/>
    <property type="match status" value="1"/>
</dbReference>
<gene>
    <name evidence="8" type="ORF">GHC57_01310</name>
</gene>
<reference evidence="8 9" key="1">
    <citation type="submission" date="2019-10" db="EMBL/GenBank/DDBJ databases">
        <title>Draft whole-genome sequence of the purple nonsulfur photosynthetic bacterium Roseospira navarrensis DSM 15114.</title>
        <authorList>
            <person name="Kyndt J.A."/>
            <person name="Meyer T.E."/>
        </authorList>
    </citation>
    <scope>NUCLEOTIDE SEQUENCE [LARGE SCALE GENOMIC DNA]</scope>
    <source>
        <strain evidence="8 9">DSM 15114</strain>
    </source>
</reference>
<evidence type="ECO:0000256" key="4">
    <source>
        <dbReference type="ARBA" id="ARBA00022691"/>
    </source>
</evidence>
<evidence type="ECO:0000256" key="5">
    <source>
        <dbReference type="ARBA" id="ARBA00022884"/>
    </source>
</evidence>
<feature type="binding site" evidence="6">
    <location>
        <position position="266"/>
    </location>
    <ligand>
        <name>S-adenosyl-L-methionine</name>
        <dbReference type="ChEBI" id="CHEBI:59789"/>
    </ligand>
</feature>
<evidence type="ECO:0000256" key="3">
    <source>
        <dbReference type="ARBA" id="ARBA00022679"/>
    </source>
</evidence>
<dbReference type="RefSeq" id="WP_153340360.1">
    <property type="nucleotide sequence ID" value="NZ_WIVE01000002.1"/>
</dbReference>
<accession>A0A7X1ZBV7</accession>
<evidence type="ECO:0000256" key="2">
    <source>
        <dbReference type="ARBA" id="ARBA00022603"/>
    </source>
</evidence>
<feature type="domain" description="SAM-dependent MTase RsmB/NOP-type" evidence="7">
    <location>
        <begin position="134"/>
        <end position="430"/>
    </location>
</feature>
<dbReference type="GO" id="GO:0003723">
    <property type="term" value="F:RNA binding"/>
    <property type="evidence" value="ECO:0007669"/>
    <property type="project" value="UniProtKB-UniRule"/>
</dbReference>
<name>A0A7X1ZBV7_9PROT</name>
<dbReference type="InterPro" id="IPR006027">
    <property type="entry name" value="NusB_RsmB_TIM44"/>
</dbReference>
<dbReference type="PRINTS" id="PR02008">
    <property type="entry name" value="RCMTFAMILY"/>
</dbReference>
<organism evidence="8 9">
    <name type="scientific">Roseospira navarrensis</name>
    <dbReference type="NCBI Taxonomy" id="140058"/>
    <lineage>
        <taxon>Bacteria</taxon>
        <taxon>Pseudomonadati</taxon>
        <taxon>Pseudomonadota</taxon>
        <taxon>Alphaproteobacteria</taxon>
        <taxon>Rhodospirillales</taxon>
        <taxon>Rhodospirillaceae</taxon>
        <taxon>Roseospira</taxon>
    </lineage>
</organism>
<dbReference type="AlphaFoldDB" id="A0A7X1ZBV7"/>
<keyword evidence="5 6" id="KW-0694">RNA-binding</keyword>
<evidence type="ECO:0000256" key="1">
    <source>
        <dbReference type="ARBA" id="ARBA00007494"/>
    </source>
</evidence>